<dbReference type="PRINTS" id="PR00421">
    <property type="entry name" value="THIOREDOXIN"/>
</dbReference>
<dbReference type="GO" id="GO:0005829">
    <property type="term" value="C:cytosol"/>
    <property type="evidence" value="ECO:0007669"/>
    <property type="project" value="TreeGrafter"/>
</dbReference>
<dbReference type="EMBL" id="FPHH01000090">
    <property type="protein sequence ID" value="SFV65778.1"/>
    <property type="molecule type" value="Genomic_DNA"/>
</dbReference>
<dbReference type="InterPro" id="IPR013766">
    <property type="entry name" value="Thioredoxin_domain"/>
</dbReference>
<keyword evidence="3" id="KW-1015">Disulfide bond</keyword>
<dbReference type="AlphaFoldDB" id="A0A1W1CIU9"/>
<name>A0A1W1CIU9_9ZZZZ</name>
<dbReference type="InterPro" id="IPR005746">
    <property type="entry name" value="Thioredoxin"/>
</dbReference>
<evidence type="ECO:0000256" key="2">
    <source>
        <dbReference type="ARBA" id="ARBA00022982"/>
    </source>
</evidence>
<evidence type="ECO:0000256" key="4">
    <source>
        <dbReference type="ARBA" id="ARBA00023284"/>
    </source>
</evidence>
<evidence type="ECO:0000313" key="6">
    <source>
        <dbReference type="EMBL" id="SFV65778.1"/>
    </source>
</evidence>
<dbReference type="CDD" id="cd02947">
    <property type="entry name" value="TRX_family"/>
    <property type="match status" value="1"/>
</dbReference>
<dbReference type="PROSITE" id="PS00194">
    <property type="entry name" value="THIOREDOXIN_1"/>
    <property type="match status" value="1"/>
</dbReference>
<reference evidence="6" key="1">
    <citation type="submission" date="2016-10" db="EMBL/GenBank/DDBJ databases">
        <authorList>
            <person name="de Groot N.N."/>
        </authorList>
    </citation>
    <scope>NUCLEOTIDE SEQUENCE</scope>
</reference>
<organism evidence="6">
    <name type="scientific">hydrothermal vent metagenome</name>
    <dbReference type="NCBI Taxonomy" id="652676"/>
    <lineage>
        <taxon>unclassified sequences</taxon>
        <taxon>metagenomes</taxon>
        <taxon>ecological metagenomes</taxon>
    </lineage>
</organism>
<dbReference type="InterPro" id="IPR036249">
    <property type="entry name" value="Thioredoxin-like_sf"/>
</dbReference>
<dbReference type="FunFam" id="3.40.30.10:FF:000001">
    <property type="entry name" value="Thioredoxin"/>
    <property type="match status" value="1"/>
</dbReference>
<dbReference type="InterPro" id="IPR017937">
    <property type="entry name" value="Thioredoxin_CS"/>
</dbReference>
<accession>A0A1W1CIU9</accession>
<dbReference type="PANTHER" id="PTHR45663:SF40">
    <property type="entry name" value="THIOREDOXIN 2"/>
    <property type="match status" value="1"/>
</dbReference>
<keyword evidence="4" id="KW-0676">Redox-active center</keyword>
<dbReference type="Pfam" id="PF00085">
    <property type="entry name" value="Thioredoxin"/>
    <property type="match status" value="1"/>
</dbReference>
<evidence type="ECO:0000256" key="3">
    <source>
        <dbReference type="ARBA" id="ARBA00023157"/>
    </source>
</evidence>
<evidence type="ECO:0000259" key="5">
    <source>
        <dbReference type="PROSITE" id="PS51352"/>
    </source>
</evidence>
<protein>
    <submittedName>
        <fullName evidence="6">Thioredoxin</fullName>
    </submittedName>
</protein>
<gene>
    <name evidence="6" type="ORF">MNB_SM-5-618</name>
</gene>
<feature type="domain" description="Thioredoxin" evidence="5">
    <location>
        <begin position="26"/>
        <end position="141"/>
    </location>
</feature>
<dbReference type="PANTHER" id="PTHR45663">
    <property type="entry name" value="GEO12009P1"/>
    <property type="match status" value="1"/>
</dbReference>
<dbReference type="Gene3D" id="3.40.30.10">
    <property type="entry name" value="Glutaredoxin"/>
    <property type="match status" value="1"/>
</dbReference>
<dbReference type="GO" id="GO:0015035">
    <property type="term" value="F:protein-disulfide reductase activity"/>
    <property type="evidence" value="ECO:0007669"/>
    <property type="project" value="InterPro"/>
</dbReference>
<dbReference type="NCBIfam" id="TIGR01068">
    <property type="entry name" value="thioredoxin"/>
    <property type="match status" value="1"/>
</dbReference>
<dbReference type="PROSITE" id="PS51352">
    <property type="entry name" value="THIOREDOXIN_2"/>
    <property type="match status" value="1"/>
</dbReference>
<proteinExistence type="predicted"/>
<dbReference type="NCBIfam" id="NF008229">
    <property type="entry name" value="PRK10996.1"/>
    <property type="match status" value="1"/>
</dbReference>
<keyword evidence="1" id="KW-0813">Transport</keyword>
<evidence type="ECO:0000256" key="1">
    <source>
        <dbReference type="ARBA" id="ARBA00022448"/>
    </source>
</evidence>
<dbReference type="SUPFAM" id="SSF52833">
    <property type="entry name" value="Thioredoxin-like"/>
    <property type="match status" value="1"/>
</dbReference>
<keyword evidence="2" id="KW-0249">Electron transport</keyword>
<sequence length="141" mass="15588">MRVVCPHCLSVNNVPKKESYKKANCGKCKKSLLDTKPIELSSGNFDEVVVNSDLPVIVDFWAPWCGPCKMMAPNFERAATNFPLKALFAKVNTENEQNLGARFNIRSIPTIIVFKDGREVERVSGALDVNALNSLAAKYAI</sequence>
<dbReference type="Gene3D" id="2.30.30.380">
    <property type="entry name" value="Zn-finger domain of Sec23/24"/>
    <property type="match status" value="1"/>
</dbReference>